<dbReference type="PANTHER" id="PTHR23423">
    <property type="entry name" value="ORGANIC SOLUTE TRANSPORTER-RELATED"/>
    <property type="match status" value="1"/>
</dbReference>
<feature type="transmembrane region" description="Helical" evidence="5">
    <location>
        <begin position="69"/>
        <end position="90"/>
    </location>
</feature>
<evidence type="ECO:0000256" key="4">
    <source>
        <dbReference type="ARBA" id="ARBA00023136"/>
    </source>
</evidence>
<keyword evidence="2 5" id="KW-0812">Transmembrane</keyword>
<comment type="subcellular location">
    <subcellularLocation>
        <location evidence="1">Membrane</location>
        <topology evidence="1">Multi-pass membrane protein</topology>
    </subcellularLocation>
</comment>
<dbReference type="AlphaFoldDB" id="A0A7R9KDJ5"/>
<proteinExistence type="predicted"/>
<dbReference type="SMART" id="SM01417">
    <property type="entry name" value="Solute_trans_a"/>
    <property type="match status" value="1"/>
</dbReference>
<evidence type="ECO:0000313" key="7">
    <source>
        <dbReference type="Proteomes" id="UP000759131"/>
    </source>
</evidence>
<reference evidence="6" key="1">
    <citation type="submission" date="2020-11" db="EMBL/GenBank/DDBJ databases">
        <authorList>
            <person name="Tran Van P."/>
        </authorList>
    </citation>
    <scope>NUCLEOTIDE SEQUENCE</scope>
</reference>
<dbReference type="GO" id="GO:0016020">
    <property type="term" value="C:membrane"/>
    <property type="evidence" value="ECO:0007669"/>
    <property type="project" value="UniProtKB-SubCell"/>
</dbReference>
<dbReference type="Proteomes" id="UP000759131">
    <property type="component" value="Unassembled WGS sequence"/>
</dbReference>
<protein>
    <submittedName>
        <fullName evidence="6">Uncharacterized protein</fullName>
    </submittedName>
</protein>
<sequence length="231" mass="26507">MPRAHDVNTTTATLYQPLSLVLFYKLVISYFGREGALEQTLDGQLMPLKGPPFYALCICLPTTYMNKNLYYLMKACIYQLFMAPCFLYFAMGVASKTGVYVAGQFSFENAAIYILVLGGLSFCIGIYSLEIYYKMTQTLLPGYYIRSKYYILQMYFVITRFHVLIFDALGTNDYLPCRPPISSFVYGLYLRNTLLLFESLLLSLLARYIFLRAAPTRRLDNYCESMADSIT</sequence>
<keyword evidence="7" id="KW-1185">Reference proteome</keyword>
<keyword evidence="4 5" id="KW-0472">Membrane</keyword>
<gene>
    <name evidence="6" type="ORF">OSB1V03_LOCUS1508</name>
</gene>
<evidence type="ECO:0000256" key="3">
    <source>
        <dbReference type="ARBA" id="ARBA00022989"/>
    </source>
</evidence>
<feature type="transmembrane region" description="Helical" evidence="5">
    <location>
        <begin position="110"/>
        <end position="129"/>
    </location>
</feature>
<dbReference type="EMBL" id="OC855023">
    <property type="protein sequence ID" value="CAD7621029.1"/>
    <property type="molecule type" value="Genomic_DNA"/>
</dbReference>
<feature type="transmembrane region" description="Helical" evidence="5">
    <location>
        <begin position="149"/>
        <end position="169"/>
    </location>
</feature>
<feature type="transmembrane region" description="Helical" evidence="5">
    <location>
        <begin position="189"/>
        <end position="210"/>
    </location>
</feature>
<dbReference type="InterPro" id="IPR005178">
    <property type="entry name" value="Ostalpha/TMEM184C"/>
</dbReference>
<dbReference type="Pfam" id="PF03619">
    <property type="entry name" value="Solute_trans_a"/>
    <property type="match status" value="1"/>
</dbReference>
<evidence type="ECO:0000256" key="1">
    <source>
        <dbReference type="ARBA" id="ARBA00004141"/>
    </source>
</evidence>
<name>A0A7R9KDJ5_9ACAR</name>
<accession>A0A7R9KDJ5</accession>
<keyword evidence="3 5" id="KW-1133">Transmembrane helix</keyword>
<evidence type="ECO:0000256" key="5">
    <source>
        <dbReference type="SAM" id="Phobius"/>
    </source>
</evidence>
<dbReference type="EMBL" id="CAJPIZ010000448">
    <property type="protein sequence ID" value="CAG2101459.1"/>
    <property type="molecule type" value="Genomic_DNA"/>
</dbReference>
<dbReference type="OrthoDB" id="5832279at2759"/>
<organism evidence="6">
    <name type="scientific">Medioppia subpectinata</name>
    <dbReference type="NCBI Taxonomy" id="1979941"/>
    <lineage>
        <taxon>Eukaryota</taxon>
        <taxon>Metazoa</taxon>
        <taxon>Ecdysozoa</taxon>
        <taxon>Arthropoda</taxon>
        <taxon>Chelicerata</taxon>
        <taxon>Arachnida</taxon>
        <taxon>Acari</taxon>
        <taxon>Acariformes</taxon>
        <taxon>Sarcoptiformes</taxon>
        <taxon>Oribatida</taxon>
        <taxon>Brachypylina</taxon>
        <taxon>Oppioidea</taxon>
        <taxon>Oppiidae</taxon>
        <taxon>Medioppia</taxon>
    </lineage>
</organism>
<evidence type="ECO:0000256" key="2">
    <source>
        <dbReference type="ARBA" id="ARBA00022692"/>
    </source>
</evidence>
<evidence type="ECO:0000313" key="6">
    <source>
        <dbReference type="EMBL" id="CAD7621029.1"/>
    </source>
</evidence>